<evidence type="ECO:0000313" key="4">
    <source>
        <dbReference type="Proteomes" id="UP001418637"/>
    </source>
</evidence>
<proteinExistence type="predicted"/>
<evidence type="ECO:0000259" key="2">
    <source>
        <dbReference type="PROSITE" id="PS50975"/>
    </source>
</evidence>
<comment type="caution">
    <text evidence="3">The sequence shown here is derived from an EMBL/GenBank/DDBJ whole genome shotgun (WGS) entry which is preliminary data.</text>
</comment>
<evidence type="ECO:0000256" key="1">
    <source>
        <dbReference type="PROSITE-ProRule" id="PRU00409"/>
    </source>
</evidence>
<keyword evidence="1" id="KW-0547">Nucleotide-binding</keyword>
<accession>A0ABV0BL48</accession>
<gene>
    <name evidence="3" type="ORF">WJT86_11720</name>
</gene>
<dbReference type="PANTHER" id="PTHR21621:SF0">
    <property type="entry name" value="BETA-CITRYLGLUTAMATE SYNTHASE B-RELATED"/>
    <property type="match status" value="1"/>
</dbReference>
<organism evidence="3 4">
    <name type="scientific">Hohaiivirga grylli</name>
    <dbReference type="NCBI Taxonomy" id="3133970"/>
    <lineage>
        <taxon>Bacteria</taxon>
        <taxon>Pseudomonadati</taxon>
        <taxon>Pseudomonadota</taxon>
        <taxon>Alphaproteobacteria</taxon>
        <taxon>Hyphomicrobiales</taxon>
        <taxon>Methylobacteriaceae</taxon>
        <taxon>Hohaiivirga</taxon>
    </lineage>
</organism>
<dbReference type="EMBL" id="JBBYXI010000005">
    <property type="protein sequence ID" value="MEN3931723.1"/>
    <property type="molecule type" value="Genomic_DNA"/>
</dbReference>
<keyword evidence="1" id="KW-0067">ATP-binding</keyword>
<protein>
    <recommendedName>
        <fullName evidence="2">ATP-grasp domain-containing protein</fullName>
    </recommendedName>
</protein>
<dbReference type="PROSITE" id="PS50975">
    <property type="entry name" value="ATP_GRASP"/>
    <property type="match status" value="1"/>
</dbReference>
<reference evidence="3 4" key="1">
    <citation type="submission" date="2024-04" db="EMBL/GenBank/DDBJ databases">
        <title>A novel species isolated from cricket.</title>
        <authorList>
            <person name="Wang H.-C."/>
        </authorList>
    </citation>
    <scope>NUCLEOTIDE SEQUENCE [LARGE SCALE GENOMIC DNA]</scope>
    <source>
        <strain evidence="3 4">WL0021</strain>
    </source>
</reference>
<name>A0ABV0BL48_9HYPH</name>
<dbReference type="Proteomes" id="UP001418637">
    <property type="component" value="Unassembled WGS sequence"/>
</dbReference>
<dbReference type="Gene3D" id="3.30.470.20">
    <property type="entry name" value="ATP-grasp fold, B domain"/>
    <property type="match status" value="1"/>
</dbReference>
<dbReference type="PANTHER" id="PTHR21621">
    <property type="entry name" value="RIBOSOMAL PROTEIN S6 MODIFICATION PROTEIN"/>
    <property type="match status" value="1"/>
</dbReference>
<dbReference type="SUPFAM" id="SSF56059">
    <property type="entry name" value="Glutathione synthetase ATP-binding domain-like"/>
    <property type="match status" value="1"/>
</dbReference>
<keyword evidence="4" id="KW-1185">Reference proteome</keyword>
<dbReference type="Pfam" id="PF08443">
    <property type="entry name" value="RimK"/>
    <property type="match status" value="1"/>
</dbReference>
<evidence type="ECO:0000313" key="3">
    <source>
        <dbReference type="EMBL" id="MEN3931723.1"/>
    </source>
</evidence>
<dbReference type="RefSeq" id="WP_346337771.1">
    <property type="nucleotide sequence ID" value="NZ_JBBYXI010000005.1"/>
</dbReference>
<feature type="domain" description="ATP-grasp" evidence="2">
    <location>
        <begin position="100"/>
        <end position="305"/>
    </location>
</feature>
<sequence>MSRLHVIHENPAWIGAFTDAFDARHVPWTEWLIDHGKVDYAAIPPEGVFYNRMSASSHTRDHRYAPELTLALLHWLERHGRRVINGTSALDLEISKARQYARLERAGIRVPRTIVVTGKEDVLNASKTFFDAGQPVILKPNRGGKGLGVQLFNTYAGLSSYLNGPTYEQPVDGIQLLQEYIKAPEPYITRAEFVGGRFLYAVRVDTSEGFELCPAEACEIGDAFCPTTATPRPKFEIIDDIDANLKESYERFLSENGIEISGIEFIVGQDGKIRTYDVNTNTNYNPTAEAVAGRSATLAVADFLGGLVREYYPLAS</sequence>
<dbReference type="InterPro" id="IPR011761">
    <property type="entry name" value="ATP-grasp"/>
</dbReference>
<dbReference type="InterPro" id="IPR013651">
    <property type="entry name" value="ATP-grasp_RimK-type"/>
</dbReference>